<evidence type="ECO:0000313" key="3">
    <source>
        <dbReference type="Proteomes" id="UP000230093"/>
    </source>
</evidence>
<dbReference type="AlphaFoldDB" id="A0A2H0W8W6"/>
<accession>A0A2H0W8W6</accession>
<proteinExistence type="predicted"/>
<evidence type="ECO:0000313" key="2">
    <source>
        <dbReference type="EMBL" id="PIS09005.1"/>
    </source>
</evidence>
<keyword evidence="1" id="KW-0812">Transmembrane</keyword>
<feature type="transmembrane region" description="Helical" evidence="1">
    <location>
        <begin position="71"/>
        <end position="91"/>
    </location>
</feature>
<keyword evidence="1" id="KW-1133">Transmembrane helix</keyword>
<gene>
    <name evidence="2" type="ORF">COT75_04050</name>
</gene>
<reference evidence="3" key="1">
    <citation type="submission" date="2017-09" db="EMBL/GenBank/DDBJ databases">
        <title>Depth-based differentiation of microbial function through sediment-hosted aquifers and enrichment of novel symbionts in the deep terrestrial subsurface.</title>
        <authorList>
            <person name="Probst A.J."/>
            <person name="Ladd B."/>
            <person name="Jarett J.K."/>
            <person name="Geller-Mcgrath D.E."/>
            <person name="Sieber C.M.K."/>
            <person name="Emerson J.B."/>
            <person name="Anantharaman K."/>
            <person name="Thomas B.C."/>
            <person name="Malmstrom R."/>
            <person name="Stieglmeier M."/>
            <person name="Klingl A."/>
            <person name="Woyke T."/>
            <person name="Ryan C.M."/>
            <person name="Banfield J.F."/>
        </authorList>
    </citation>
    <scope>NUCLEOTIDE SEQUENCE [LARGE SCALE GENOMIC DNA]</scope>
</reference>
<dbReference type="Proteomes" id="UP000230093">
    <property type="component" value="Unassembled WGS sequence"/>
</dbReference>
<organism evidence="2 3">
    <name type="scientific">Candidatus Beckwithbacteria bacterium CG10_big_fil_rev_8_21_14_0_10_34_10</name>
    <dbReference type="NCBI Taxonomy" id="1974495"/>
    <lineage>
        <taxon>Bacteria</taxon>
        <taxon>Candidatus Beckwithiibacteriota</taxon>
    </lineage>
</organism>
<sequence>MTLLKALFGGMFLFNALPHLIKGITGDKHMTPFKRISSPILNILWSFTNIVLVVLILGFDTNGALNFPKGMNFWIFLLGGFSLSLTAAKLFDGPNARLPWHKD</sequence>
<feature type="transmembrane region" description="Helical" evidence="1">
    <location>
        <begin position="39"/>
        <end position="59"/>
    </location>
</feature>
<name>A0A2H0W8W6_9BACT</name>
<evidence type="ECO:0000256" key="1">
    <source>
        <dbReference type="SAM" id="Phobius"/>
    </source>
</evidence>
<protein>
    <submittedName>
        <fullName evidence="2">Uncharacterized protein</fullName>
    </submittedName>
</protein>
<comment type="caution">
    <text evidence="2">The sequence shown here is derived from an EMBL/GenBank/DDBJ whole genome shotgun (WGS) entry which is preliminary data.</text>
</comment>
<dbReference type="EMBL" id="PEZT01000023">
    <property type="protein sequence ID" value="PIS09005.1"/>
    <property type="molecule type" value="Genomic_DNA"/>
</dbReference>
<keyword evidence="1" id="KW-0472">Membrane</keyword>